<sequence length="143" mass="16057">MKQNHLHPSVRIPAGPLKAVDGFAKMIAMRILEKEDALLSLTEAAGRLGCECAPDDLRIHFAGMLNTAIPVWQMRRGKAHAFIKKEVRALVGIKAKVSDIEAEAMRINESLGEPLLYTEVYRLIGAQLAEFIMWHRRTGRRRG</sequence>
<protein>
    <submittedName>
        <fullName evidence="1">Uncharacterized protein</fullName>
    </submittedName>
</protein>
<gene>
    <name evidence="1" type="ORF">IBL25_07505</name>
</gene>
<name>A0ABR7R541_9PROT</name>
<keyword evidence="2" id="KW-1185">Reference proteome</keyword>
<accession>A0ABR7R541</accession>
<organism evidence="1 2">
    <name type="scientific">Pseudoroseomonas ludipueritiae</name>
    <dbReference type="NCBI Taxonomy" id="198093"/>
    <lineage>
        <taxon>Bacteria</taxon>
        <taxon>Pseudomonadati</taxon>
        <taxon>Pseudomonadota</taxon>
        <taxon>Alphaproteobacteria</taxon>
        <taxon>Acetobacterales</taxon>
        <taxon>Acetobacteraceae</taxon>
        <taxon>Pseudoroseomonas</taxon>
    </lineage>
</organism>
<evidence type="ECO:0000313" key="2">
    <source>
        <dbReference type="Proteomes" id="UP000603940"/>
    </source>
</evidence>
<dbReference type="EMBL" id="JACTUZ010000019">
    <property type="protein sequence ID" value="MBC9176789.1"/>
    <property type="molecule type" value="Genomic_DNA"/>
</dbReference>
<proteinExistence type="predicted"/>
<dbReference type="Proteomes" id="UP000603940">
    <property type="component" value="Unassembled WGS sequence"/>
</dbReference>
<comment type="caution">
    <text evidence="1">The sequence shown here is derived from an EMBL/GenBank/DDBJ whole genome shotgun (WGS) entry which is preliminary data.</text>
</comment>
<evidence type="ECO:0000313" key="1">
    <source>
        <dbReference type="EMBL" id="MBC9176789.1"/>
    </source>
</evidence>
<dbReference type="RefSeq" id="WP_194433638.1">
    <property type="nucleotide sequence ID" value="NZ_JACTUZ010000019.1"/>
</dbReference>
<reference evidence="1 2" key="1">
    <citation type="journal article" date="2009" name="Int. J. Syst. Evol. Microbiol.">
        <title>Transfer of Teichococcus ludipueritiae and Muricoccus roseus to the genus Roseomonas, as Roseomonas ludipueritiae comb. nov. and Roseomonas rosea comb. nov., respectively, and emended description of the genus Roseomonas.</title>
        <authorList>
            <person name="Sanchez-Porro C."/>
            <person name="Gallego V."/>
            <person name="Busse H.J."/>
            <person name="Kampfer P."/>
            <person name="Ventosa A."/>
        </authorList>
    </citation>
    <scope>NUCLEOTIDE SEQUENCE [LARGE SCALE GENOMIC DNA]</scope>
    <source>
        <strain evidence="1 2">DSM 14915</strain>
    </source>
</reference>